<reference evidence="1" key="1">
    <citation type="submission" date="2020-10" db="EMBL/GenBank/DDBJ databases">
        <authorList>
            <person name="Gilroy R."/>
        </authorList>
    </citation>
    <scope>NUCLEOTIDE SEQUENCE</scope>
    <source>
        <strain evidence="1">CHK184-20233</strain>
    </source>
</reference>
<proteinExistence type="predicted"/>
<sequence length="228" mass="27018">MDKQKRCIDIYGEPLKIGDEVIPVLEEALIIGISGTISKIEYSEKYNNHYITITDKQGNVLLESVDARCYTTKERFNERENEDFIYSINFYNKRLMLQTSLPLSNITSVDYEIPEDTTFATINARHTFENDAYSIDDVYSLIIDNKVKVCHDKEDDYYYLMNEETYDYHDISSNYRIFKNEEEFKVFVKEIIKYFNNTDLTHINTQEIFDENEKAKVFEKSLINRLSN</sequence>
<evidence type="ECO:0000313" key="1">
    <source>
        <dbReference type="EMBL" id="HIR58804.1"/>
    </source>
</evidence>
<accession>A0A9D1DTZ0</accession>
<dbReference type="AlphaFoldDB" id="A0A9D1DTZ0"/>
<comment type="caution">
    <text evidence="1">The sequence shown here is derived from an EMBL/GenBank/DDBJ whole genome shotgun (WGS) entry which is preliminary data.</text>
</comment>
<reference evidence="1" key="2">
    <citation type="journal article" date="2021" name="PeerJ">
        <title>Extensive microbial diversity within the chicken gut microbiome revealed by metagenomics and culture.</title>
        <authorList>
            <person name="Gilroy R."/>
            <person name="Ravi A."/>
            <person name="Getino M."/>
            <person name="Pursley I."/>
            <person name="Horton D.L."/>
            <person name="Alikhan N.F."/>
            <person name="Baker D."/>
            <person name="Gharbi K."/>
            <person name="Hall N."/>
            <person name="Watson M."/>
            <person name="Adriaenssens E.M."/>
            <person name="Foster-Nyarko E."/>
            <person name="Jarju S."/>
            <person name="Secka A."/>
            <person name="Antonio M."/>
            <person name="Oren A."/>
            <person name="Chaudhuri R.R."/>
            <person name="La Ragione R."/>
            <person name="Hildebrand F."/>
            <person name="Pallen M.J."/>
        </authorList>
    </citation>
    <scope>NUCLEOTIDE SEQUENCE</scope>
    <source>
        <strain evidence="1">CHK184-20233</strain>
    </source>
</reference>
<dbReference type="EMBL" id="DVHC01000023">
    <property type="protein sequence ID" value="HIR58804.1"/>
    <property type="molecule type" value="Genomic_DNA"/>
</dbReference>
<name>A0A9D1DTZ0_9FIRM</name>
<protein>
    <submittedName>
        <fullName evidence="1">Uncharacterized protein</fullName>
    </submittedName>
</protein>
<dbReference type="Proteomes" id="UP000824232">
    <property type="component" value="Unassembled WGS sequence"/>
</dbReference>
<organism evidence="1 2">
    <name type="scientific">Candidatus Onthousia excrementipullorum</name>
    <dbReference type="NCBI Taxonomy" id="2840884"/>
    <lineage>
        <taxon>Bacteria</taxon>
        <taxon>Bacillati</taxon>
        <taxon>Bacillota</taxon>
        <taxon>Bacilli</taxon>
        <taxon>Candidatus Onthousia</taxon>
    </lineage>
</organism>
<evidence type="ECO:0000313" key="2">
    <source>
        <dbReference type="Proteomes" id="UP000824232"/>
    </source>
</evidence>
<gene>
    <name evidence="1" type="ORF">IAB38_02025</name>
</gene>